<feature type="domain" description="GmrSD restriction endonucleases C-terminal" evidence="1">
    <location>
        <begin position="94"/>
        <end position="206"/>
    </location>
</feature>
<evidence type="ECO:0000259" key="1">
    <source>
        <dbReference type="Pfam" id="PF07510"/>
    </source>
</evidence>
<accession>A0A1G6ZE35</accession>
<evidence type="ECO:0000313" key="2">
    <source>
        <dbReference type="EMBL" id="SDE00889.1"/>
    </source>
</evidence>
<reference evidence="3" key="1">
    <citation type="submission" date="2016-10" db="EMBL/GenBank/DDBJ databases">
        <authorList>
            <person name="Varghese N."/>
            <person name="Submissions S."/>
        </authorList>
    </citation>
    <scope>NUCLEOTIDE SEQUENCE [LARGE SCALE GENOMIC DNA]</scope>
    <source>
        <strain evidence="3">IBRC-M 10403</strain>
    </source>
</reference>
<gene>
    <name evidence="2" type="ORF">SAMN05216174_1299</name>
</gene>
<dbReference type="Pfam" id="PF07510">
    <property type="entry name" value="GmrSD_C"/>
    <property type="match status" value="1"/>
</dbReference>
<dbReference type="Proteomes" id="UP000199501">
    <property type="component" value="Unassembled WGS sequence"/>
</dbReference>
<evidence type="ECO:0000313" key="3">
    <source>
        <dbReference type="Proteomes" id="UP000199501"/>
    </source>
</evidence>
<dbReference type="STRING" id="1271860.SAMN05216174_1299"/>
<proteinExistence type="predicted"/>
<dbReference type="AlphaFoldDB" id="A0A1G6ZE35"/>
<protein>
    <recommendedName>
        <fullName evidence="1">GmrSD restriction endonucleases C-terminal domain-containing protein</fullName>
    </recommendedName>
</protein>
<organism evidence="2 3">
    <name type="scientific">Actinokineospora iranica</name>
    <dbReference type="NCBI Taxonomy" id="1271860"/>
    <lineage>
        <taxon>Bacteria</taxon>
        <taxon>Bacillati</taxon>
        <taxon>Actinomycetota</taxon>
        <taxon>Actinomycetes</taxon>
        <taxon>Pseudonocardiales</taxon>
        <taxon>Pseudonocardiaceae</taxon>
        <taxon>Actinokineospora</taxon>
    </lineage>
</organism>
<dbReference type="EMBL" id="FMZZ01000029">
    <property type="protein sequence ID" value="SDE00889.1"/>
    <property type="molecule type" value="Genomic_DNA"/>
</dbReference>
<dbReference type="RefSeq" id="WP_228772057.1">
    <property type="nucleotide sequence ID" value="NZ_FMZZ01000029.1"/>
</dbReference>
<dbReference type="InterPro" id="IPR011089">
    <property type="entry name" value="GmrSD_C"/>
</dbReference>
<dbReference type="PANTHER" id="PTHR24094">
    <property type="entry name" value="SECRETED PROTEIN"/>
    <property type="match status" value="1"/>
</dbReference>
<dbReference type="PANTHER" id="PTHR24094:SF15">
    <property type="entry name" value="AMP-DEPENDENT SYNTHETASE_LIGASE DOMAIN-CONTAINING PROTEIN-RELATED"/>
    <property type="match status" value="1"/>
</dbReference>
<keyword evidence="3" id="KW-1185">Reference proteome</keyword>
<sequence length="215" mass="23913">MKRLLPVVALIVAVVVLAWATNWFSAGQPNTPPSASPTDARQRLSELAVKPAGSMAGYSRDRFPHWATVEGRCDTRETVLKRDGVDVKTDAECRAVSGSWTSPYDGETWTKASDIDIDHWVPLAAAWRSGAAEWTDERRKEFANDLTNPQLIAVTDNVNQSKGDQSPDQWKPPLKTYWCTYAANWIEIKHRYGLSITAPEKAALLEMLAECAPTR</sequence>
<name>A0A1G6ZE35_9PSEU</name>